<dbReference type="Proteomes" id="UP001637990">
    <property type="component" value="Unassembled WGS sequence"/>
</dbReference>
<accession>A0ABW9MJW0</accession>
<evidence type="ECO:0000313" key="1">
    <source>
        <dbReference type="EMBL" id="MFO3704406.1"/>
    </source>
</evidence>
<comment type="caution">
    <text evidence="1">The sequence shown here is derived from an EMBL/GenBank/DDBJ whole genome shotgun (WGS) entry which is preliminary data.</text>
</comment>
<proteinExistence type="predicted"/>
<keyword evidence="2" id="KW-1185">Reference proteome</keyword>
<gene>
    <name evidence="1" type="ORF">ACI6Q5_05340</name>
</gene>
<evidence type="ECO:0000313" key="2">
    <source>
        <dbReference type="Proteomes" id="UP001637990"/>
    </source>
</evidence>
<protein>
    <submittedName>
        <fullName evidence="1">Uncharacterized protein</fullName>
    </submittedName>
</protein>
<dbReference type="EMBL" id="JBJGBS010000014">
    <property type="protein sequence ID" value="MFO3704406.1"/>
    <property type="molecule type" value="Genomic_DNA"/>
</dbReference>
<sequence length="78" mass="8750">MTNADQVSTSEPLVMPTPELRVLEARFMATRQARDAITGDVLASYARVHDQVLNAQAALYQAYAQHLQHTRQLNEVRA</sequence>
<name>A0ABW9MJW0_9XANT</name>
<reference evidence="1 2" key="1">
    <citation type="submission" date="2024-11" db="EMBL/GenBank/DDBJ databases">
        <title>Genome sequencing of Xanthomonas codiaei.</title>
        <authorList>
            <person name="Studholme D.J."/>
        </authorList>
    </citation>
    <scope>NUCLEOTIDE SEQUENCE [LARGE SCALE GENOMIC DNA]</scope>
    <source>
        <strain evidence="1 2">NCPPB 4350</strain>
    </source>
</reference>
<dbReference type="RefSeq" id="WP_146091938.1">
    <property type="nucleotide sequence ID" value="NZ_JBJGBS010000014.1"/>
</dbReference>
<organism evidence="1 2">
    <name type="scientific">Xanthomonas codiaei</name>
    <dbReference type="NCBI Taxonomy" id="56463"/>
    <lineage>
        <taxon>Bacteria</taxon>
        <taxon>Pseudomonadati</taxon>
        <taxon>Pseudomonadota</taxon>
        <taxon>Gammaproteobacteria</taxon>
        <taxon>Lysobacterales</taxon>
        <taxon>Lysobacteraceae</taxon>
        <taxon>Xanthomonas</taxon>
    </lineage>
</organism>